<reference evidence="2 3" key="1">
    <citation type="submission" date="2020-08" db="EMBL/GenBank/DDBJ databases">
        <title>Genome Sequencing of Nocardia wallacei strain FMUON74 and assembly.</title>
        <authorList>
            <person name="Toyokawa M."/>
            <person name="Uesaka K."/>
        </authorList>
    </citation>
    <scope>NUCLEOTIDE SEQUENCE [LARGE SCALE GENOMIC DNA]</scope>
    <source>
        <strain evidence="2 3">FMUON74</strain>
    </source>
</reference>
<keyword evidence="3" id="KW-1185">Reference proteome</keyword>
<evidence type="ECO:0000313" key="2">
    <source>
        <dbReference type="EMBL" id="BCK54021.1"/>
    </source>
</evidence>
<name>A0A7G1KGF7_9NOCA</name>
<evidence type="ECO:0000313" key="3">
    <source>
        <dbReference type="Proteomes" id="UP000516173"/>
    </source>
</evidence>
<organism evidence="2 3">
    <name type="scientific">Nocardia wallacei</name>
    <dbReference type="NCBI Taxonomy" id="480035"/>
    <lineage>
        <taxon>Bacteria</taxon>
        <taxon>Bacillati</taxon>
        <taxon>Actinomycetota</taxon>
        <taxon>Actinomycetes</taxon>
        <taxon>Mycobacteriales</taxon>
        <taxon>Nocardiaceae</taxon>
        <taxon>Nocardia</taxon>
    </lineage>
</organism>
<dbReference type="KEGG" id="nwl:NWFMUON74_17930"/>
<accession>A0A7G1KGF7</accession>
<evidence type="ECO:0000256" key="1">
    <source>
        <dbReference type="SAM" id="MobiDB-lite"/>
    </source>
</evidence>
<dbReference type="GeneID" id="80346367"/>
<feature type="region of interest" description="Disordered" evidence="1">
    <location>
        <begin position="1"/>
        <end position="25"/>
    </location>
</feature>
<dbReference type="AlphaFoldDB" id="A0A7G1KGF7"/>
<dbReference type="Proteomes" id="UP000516173">
    <property type="component" value="Chromosome"/>
</dbReference>
<gene>
    <name evidence="2" type="ORF">NWFMUON74_17930</name>
</gene>
<protein>
    <submittedName>
        <fullName evidence="2">Uncharacterized protein</fullName>
    </submittedName>
</protein>
<dbReference type="EMBL" id="AP023396">
    <property type="protein sequence ID" value="BCK54021.1"/>
    <property type="molecule type" value="Genomic_DNA"/>
</dbReference>
<sequence length="482" mass="52692">MKKSSTQGSDDRDAATVTTTEPGAHQRELDRLAEQIGAAISATAPDEWRWDAVFVLTTSAETAEIVCAEGDQVVRVEPPESVWAAVRRHREISARLERGPWWRLLLWSAEVGPEFHYDFGAEPFPEGQLFAPEVYRADLRAYPRSRLPVWLAAYIGHHDRQVRSPRQAVAAARADRAAGAQPIRLTDELPNLPVLWARWAVLSAAFVAVGSDRGPRILPSLGRFESPRRHGSTLYLLPPGRAVLSGGVWDSPMLDAVYNDGAEMPKLYAGAPDWVTDPVLNRRAAVGLLSFCYWWDGEAWYRGESSSEQAGPAVPGVWSAATVAEIVKSLLPEVSEVSLRSAVDTLLAAAQVGAASHDHLVAIFGDPERFDIDGALSQLTLSGAATATRRLPMSEALERVRAYILERDLDTTDYPLSRLTATRIGVGWAVSVPASTGEIVLDRAVFYVADDGVVERSSASIAAEEYAPGFERRYRQRLGVST</sequence>
<dbReference type="RefSeq" id="WP_187687345.1">
    <property type="nucleotide sequence ID" value="NZ_AP023396.1"/>
</dbReference>
<proteinExistence type="predicted"/>